<evidence type="ECO:0000256" key="3">
    <source>
        <dbReference type="ARBA" id="ARBA00022964"/>
    </source>
</evidence>
<accession>D8S5U1</accession>
<name>D8S5U1_SELML</name>
<keyword evidence="3" id="KW-0560">Oxidoreductase</keyword>
<dbReference type="PANTHER" id="PTHR10543:SF37">
    <property type="entry name" value="CAROTENOID CLEAVAGE DIOXYGENASE 7, CHLOROPLASTIC"/>
    <property type="match status" value="1"/>
</dbReference>
<evidence type="ECO:0000256" key="4">
    <source>
        <dbReference type="ARBA" id="ARBA00023004"/>
    </source>
</evidence>
<dbReference type="Pfam" id="PF03055">
    <property type="entry name" value="RPE65"/>
    <property type="match status" value="1"/>
</dbReference>
<sequence length="556" mass="63215">EDVHAFWDYQRIFGSQRAEVKDPVRLKVVEGRIPSDLKGSYYLCGPGLRADDHGSCVSPLDGHGYLRKFHFGNGDLVQYSARYVRTEAMKEEFDEESRSWKFQYRGPFSLLRHGHRIGNFKVMKNVANTSVLKWGGKLLCLWEGGEPYEVDEDTLETIGTFRLPFEESGKDDRLQSSVALDLCARALLPILTGGFNMPKERVLAHFKIDERRQRLVVITSNAEDMVLPKATFTAYEFDADFKLIQRKEFLLNDQLMVHDWVLTDEHYVILGNRVTLDVGSSLTAMAGLSPMINCLAVDESTTYSPLYMLPRFDERNGRDWTVPAKIPGQLWVTHFANASEETLEGGHKIRFVVDACLSSYKWFSLNSIFGYKWQEQHMDPGCMNNTSSSKFMPEQLHSPRMHRVTVDVSNLDDSILLQKSERFKNANFATDFPVINSTASGGKNEFTYATTNSGRRKTLSSFPMDSITKLHGPSGRASSWWAGKRCAVGEPQFVKRKSSQGGEDDGYVIFVQYSFVDERRYLVILDARRIGARGALVAKVEVPREYSFPFGFHGLW</sequence>
<protein>
    <submittedName>
        <fullName evidence="6">Uncharacterized protein MAX3-1</fullName>
    </submittedName>
</protein>
<dbReference type="eggNOG" id="KOG1285">
    <property type="taxonomic scope" value="Eukaryota"/>
</dbReference>
<dbReference type="OMA" id="EAHGHCK"/>
<dbReference type="STRING" id="88036.D8S5U1"/>
<keyword evidence="7" id="KW-1185">Reference proteome</keyword>
<dbReference type="GO" id="GO:0045549">
    <property type="term" value="F:9-cis-epoxycarotenoid dioxygenase activity"/>
    <property type="evidence" value="ECO:0000318"/>
    <property type="project" value="GO_Central"/>
</dbReference>
<feature type="binding site" evidence="5">
    <location>
        <position position="258"/>
    </location>
    <ligand>
        <name>Fe cation</name>
        <dbReference type="ChEBI" id="CHEBI:24875"/>
        <note>catalytic</note>
    </ligand>
</feature>
<keyword evidence="4 5" id="KW-0408">Iron</keyword>
<dbReference type="FunCoup" id="D8S5U1">
    <property type="interactions" value="37"/>
</dbReference>
<dbReference type="PANTHER" id="PTHR10543">
    <property type="entry name" value="BETA-CAROTENE DIOXYGENASE"/>
    <property type="match status" value="1"/>
</dbReference>
<evidence type="ECO:0000256" key="1">
    <source>
        <dbReference type="ARBA" id="ARBA00006787"/>
    </source>
</evidence>
<dbReference type="AlphaFoldDB" id="D8S5U1"/>
<comment type="similarity">
    <text evidence="1">Belongs to the carotenoid oxygenase family.</text>
</comment>
<evidence type="ECO:0000313" key="7">
    <source>
        <dbReference type="Proteomes" id="UP000001514"/>
    </source>
</evidence>
<evidence type="ECO:0000256" key="5">
    <source>
        <dbReference type="PIRSR" id="PIRSR604294-1"/>
    </source>
</evidence>
<reference evidence="6 7" key="1">
    <citation type="journal article" date="2011" name="Science">
        <title>The Selaginella genome identifies genetic changes associated with the evolution of vascular plants.</title>
        <authorList>
            <person name="Banks J.A."/>
            <person name="Nishiyama T."/>
            <person name="Hasebe M."/>
            <person name="Bowman J.L."/>
            <person name="Gribskov M."/>
            <person name="dePamphilis C."/>
            <person name="Albert V.A."/>
            <person name="Aono N."/>
            <person name="Aoyama T."/>
            <person name="Ambrose B.A."/>
            <person name="Ashton N.W."/>
            <person name="Axtell M.J."/>
            <person name="Barker E."/>
            <person name="Barker M.S."/>
            <person name="Bennetzen J.L."/>
            <person name="Bonawitz N.D."/>
            <person name="Chapple C."/>
            <person name="Cheng C."/>
            <person name="Correa L.G."/>
            <person name="Dacre M."/>
            <person name="DeBarry J."/>
            <person name="Dreyer I."/>
            <person name="Elias M."/>
            <person name="Engstrom E.M."/>
            <person name="Estelle M."/>
            <person name="Feng L."/>
            <person name="Finet C."/>
            <person name="Floyd S.K."/>
            <person name="Frommer W.B."/>
            <person name="Fujita T."/>
            <person name="Gramzow L."/>
            <person name="Gutensohn M."/>
            <person name="Harholt J."/>
            <person name="Hattori M."/>
            <person name="Heyl A."/>
            <person name="Hirai T."/>
            <person name="Hiwatashi Y."/>
            <person name="Ishikawa M."/>
            <person name="Iwata M."/>
            <person name="Karol K.G."/>
            <person name="Koehler B."/>
            <person name="Kolukisaoglu U."/>
            <person name="Kubo M."/>
            <person name="Kurata T."/>
            <person name="Lalonde S."/>
            <person name="Li K."/>
            <person name="Li Y."/>
            <person name="Litt A."/>
            <person name="Lyons E."/>
            <person name="Manning G."/>
            <person name="Maruyama T."/>
            <person name="Michael T.P."/>
            <person name="Mikami K."/>
            <person name="Miyazaki S."/>
            <person name="Morinaga S."/>
            <person name="Murata T."/>
            <person name="Mueller-Roeber B."/>
            <person name="Nelson D.R."/>
            <person name="Obara M."/>
            <person name="Oguri Y."/>
            <person name="Olmstead R.G."/>
            <person name="Onodera N."/>
            <person name="Petersen B.L."/>
            <person name="Pils B."/>
            <person name="Prigge M."/>
            <person name="Rensing S.A."/>
            <person name="Riano-Pachon D.M."/>
            <person name="Roberts A.W."/>
            <person name="Sato Y."/>
            <person name="Scheller H.V."/>
            <person name="Schulz B."/>
            <person name="Schulz C."/>
            <person name="Shakirov E.V."/>
            <person name="Shibagaki N."/>
            <person name="Shinohara N."/>
            <person name="Shippen D.E."/>
            <person name="Soerensen I."/>
            <person name="Sotooka R."/>
            <person name="Sugimoto N."/>
            <person name="Sugita M."/>
            <person name="Sumikawa N."/>
            <person name="Tanurdzic M."/>
            <person name="Theissen G."/>
            <person name="Ulvskov P."/>
            <person name="Wakazuki S."/>
            <person name="Weng J.K."/>
            <person name="Willats W.W."/>
            <person name="Wipf D."/>
            <person name="Wolf P.G."/>
            <person name="Yang L."/>
            <person name="Zimmer A.D."/>
            <person name="Zhu Q."/>
            <person name="Mitros T."/>
            <person name="Hellsten U."/>
            <person name="Loque D."/>
            <person name="Otillar R."/>
            <person name="Salamov A."/>
            <person name="Schmutz J."/>
            <person name="Shapiro H."/>
            <person name="Lindquist E."/>
            <person name="Lucas S."/>
            <person name="Rokhsar D."/>
            <person name="Grigoriev I.V."/>
        </authorList>
    </citation>
    <scope>NUCLEOTIDE SEQUENCE [LARGE SCALE GENOMIC DNA]</scope>
</reference>
<dbReference type="KEGG" id="smo:SELMODRAFT_11120"/>
<feature type="binding site" evidence="5">
    <location>
        <position position="553"/>
    </location>
    <ligand>
        <name>Fe cation</name>
        <dbReference type="ChEBI" id="CHEBI:24875"/>
        <note>catalytic</note>
    </ligand>
</feature>
<keyword evidence="2 5" id="KW-0479">Metal-binding</keyword>
<organism evidence="7">
    <name type="scientific">Selaginella moellendorffii</name>
    <name type="common">Spikemoss</name>
    <dbReference type="NCBI Taxonomy" id="88036"/>
    <lineage>
        <taxon>Eukaryota</taxon>
        <taxon>Viridiplantae</taxon>
        <taxon>Streptophyta</taxon>
        <taxon>Embryophyta</taxon>
        <taxon>Tracheophyta</taxon>
        <taxon>Lycopodiopsida</taxon>
        <taxon>Selaginellales</taxon>
        <taxon>Selaginellaceae</taxon>
        <taxon>Selaginella</taxon>
    </lineage>
</organism>
<dbReference type="HOGENOM" id="CLU_016472_6_1_1"/>
<gene>
    <name evidence="6" type="primary">MAX3-1</name>
    <name evidence="6" type="ORF">SELMODRAFT_11120</name>
</gene>
<dbReference type="InterPro" id="IPR004294">
    <property type="entry name" value="Carotenoid_Oase"/>
</dbReference>
<dbReference type="Proteomes" id="UP000001514">
    <property type="component" value="Unassembled WGS sequence"/>
</dbReference>
<proteinExistence type="inferred from homology"/>
<dbReference type="GO" id="GO:0009570">
    <property type="term" value="C:chloroplast stroma"/>
    <property type="evidence" value="ECO:0000318"/>
    <property type="project" value="GO_Central"/>
</dbReference>
<dbReference type="InParanoid" id="D8S5U1"/>
<feature type="binding site" evidence="5">
    <location>
        <position position="334"/>
    </location>
    <ligand>
        <name>Fe cation</name>
        <dbReference type="ChEBI" id="CHEBI:24875"/>
        <note>catalytic</note>
    </ligand>
</feature>
<keyword evidence="3" id="KW-0223">Dioxygenase</keyword>
<evidence type="ECO:0000256" key="2">
    <source>
        <dbReference type="ARBA" id="ARBA00022723"/>
    </source>
</evidence>
<feature type="non-terminal residue" evidence="6">
    <location>
        <position position="1"/>
    </location>
</feature>
<dbReference type="EMBL" id="GL377603">
    <property type="protein sequence ID" value="EFJ20230.1"/>
    <property type="molecule type" value="Genomic_DNA"/>
</dbReference>
<feature type="non-terminal residue" evidence="6">
    <location>
        <position position="556"/>
    </location>
</feature>
<evidence type="ECO:0000313" key="6">
    <source>
        <dbReference type="EMBL" id="EFJ20230.1"/>
    </source>
</evidence>
<dbReference type="Gramene" id="EFJ20230">
    <property type="protein sequence ID" value="EFJ20230"/>
    <property type="gene ID" value="SELMODRAFT_11120"/>
</dbReference>
<dbReference type="GO" id="GO:0046872">
    <property type="term" value="F:metal ion binding"/>
    <property type="evidence" value="ECO:0007669"/>
    <property type="project" value="UniProtKB-KW"/>
</dbReference>
<dbReference type="GO" id="GO:0016121">
    <property type="term" value="P:carotene catabolic process"/>
    <property type="evidence" value="ECO:0000318"/>
    <property type="project" value="GO_Central"/>
</dbReference>
<comment type="cofactor">
    <cofactor evidence="5">
        <name>Fe(2+)</name>
        <dbReference type="ChEBI" id="CHEBI:29033"/>
    </cofactor>
    <text evidence="5">Binds 1 Fe(2+) ion per subunit.</text>
</comment>